<feature type="domain" description="NADH-ubiquinone oxidoreductase 51kDa subunit FMN-binding" evidence="11">
    <location>
        <begin position="8"/>
        <end position="152"/>
    </location>
</feature>
<evidence type="ECO:0000256" key="6">
    <source>
        <dbReference type="ARBA" id="ARBA00022643"/>
    </source>
</evidence>
<evidence type="ECO:0000256" key="3">
    <source>
        <dbReference type="ARBA" id="ARBA00007523"/>
    </source>
</evidence>
<reference evidence="13 14" key="1">
    <citation type="submission" date="2019-07" db="EMBL/GenBank/DDBJ databases">
        <title>Whole genome shotgun sequence of Terrabacter aerolatus NBRC 106305.</title>
        <authorList>
            <person name="Hosoyama A."/>
            <person name="Uohara A."/>
            <person name="Ohji S."/>
            <person name="Ichikawa N."/>
        </authorList>
    </citation>
    <scope>NUCLEOTIDE SEQUENCE [LARGE SCALE GENOMIC DNA]</scope>
    <source>
        <strain evidence="13 14">NBRC 106305</strain>
    </source>
</reference>
<protein>
    <submittedName>
        <fullName evidence="13">NADH dehydrogenase</fullName>
    </submittedName>
</protein>
<name>A0A512D2F9_9MICO</name>
<evidence type="ECO:0000259" key="12">
    <source>
        <dbReference type="Pfam" id="PF10589"/>
    </source>
</evidence>
<dbReference type="Gene3D" id="3.30.70.20">
    <property type="match status" value="1"/>
</dbReference>
<dbReference type="Gene3D" id="3.10.20.600">
    <property type="match status" value="1"/>
</dbReference>
<evidence type="ECO:0000313" key="13">
    <source>
        <dbReference type="EMBL" id="GEO30651.1"/>
    </source>
</evidence>
<dbReference type="GO" id="GO:0045333">
    <property type="term" value="P:cellular respiration"/>
    <property type="evidence" value="ECO:0007669"/>
    <property type="project" value="TreeGrafter"/>
</dbReference>
<keyword evidence="8" id="KW-0408">Iron</keyword>
<dbReference type="Pfam" id="PF01512">
    <property type="entry name" value="Complex1_51K"/>
    <property type="match status" value="1"/>
</dbReference>
<keyword evidence="5" id="KW-0285">Flavoprotein</keyword>
<evidence type="ECO:0000313" key="14">
    <source>
        <dbReference type="Proteomes" id="UP000321534"/>
    </source>
</evidence>
<dbReference type="InterPro" id="IPR037207">
    <property type="entry name" value="Nuop51_4Fe4S-bd_sf"/>
</dbReference>
<dbReference type="Gene3D" id="1.20.1440.230">
    <property type="entry name" value="NADH-ubiquinone oxidoreductase 51kDa subunit, iron-sulphur binding domain"/>
    <property type="match status" value="1"/>
</dbReference>
<feature type="domain" description="NADH-ubiquinone oxidoreductase 51kDa subunit iron-sulphur binding" evidence="12">
    <location>
        <begin position="266"/>
        <end position="347"/>
    </location>
</feature>
<feature type="region of interest" description="Disordered" evidence="10">
    <location>
        <begin position="361"/>
        <end position="392"/>
    </location>
</feature>
<dbReference type="GO" id="GO:0003954">
    <property type="term" value="F:NADH dehydrogenase activity"/>
    <property type="evidence" value="ECO:0007669"/>
    <property type="project" value="TreeGrafter"/>
</dbReference>
<dbReference type="Pfam" id="PF13459">
    <property type="entry name" value="Fer4_15"/>
    <property type="match status" value="1"/>
</dbReference>
<evidence type="ECO:0000256" key="4">
    <source>
        <dbReference type="ARBA" id="ARBA00022485"/>
    </source>
</evidence>
<keyword evidence="4" id="KW-0004">4Fe-4S</keyword>
<dbReference type="PANTHER" id="PTHR11780">
    <property type="entry name" value="NADH-UBIQUINONE OXIDOREDUCTASE FLAVOPROTEIN 1 NDUFV1"/>
    <property type="match status" value="1"/>
</dbReference>
<keyword evidence="9" id="KW-0411">Iron-sulfur</keyword>
<organism evidence="13 14">
    <name type="scientific">Terrabacter aerolatus</name>
    <dbReference type="NCBI Taxonomy" id="422442"/>
    <lineage>
        <taxon>Bacteria</taxon>
        <taxon>Bacillati</taxon>
        <taxon>Actinomycetota</taxon>
        <taxon>Actinomycetes</taxon>
        <taxon>Micrococcales</taxon>
        <taxon>Intrasporangiaceae</taxon>
        <taxon>Terrabacter</taxon>
    </lineage>
</organism>
<dbReference type="Proteomes" id="UP000321534">
    <property type="component" value="Unassembled WGS sequence"/>
</dbReference>
<evidence type="ECO:0000256" key="9">
    <source>
        <dbReference type="ARBA" id="ARBA00023014"/>
    </source>
</evidence>
<comment type="cofactor">
    <cofactor evidence="2">
        <name>[4Fe-4S] cluster</name>
        <dbReference type="ChEBI" id="CHEBI:49883"/>
    </cofactor>
</comment>
<evidence type="ECO:0000256" key="5">
    <source>
        <dbReference type="ARBA" id="ARBA00022630"/>
    </source>
</evidence>
<dbReference type="GO" id="GO:0046872">
    <property type="term" value="F:metal ion binding"/>
    <property type="evidence" value="ECO:0007669"/>
    <property type="project" value="UniProtKB-KW"/>
</dbReference>
<dbReference type="Gene3D" id="3.40.50.11540">
    <property type="entry name" value="NADH-ubiquinone oxidoreductase 51kDa subunit"/>
    <property type="match status" value="1"/>
</dbReference>
<keyword evidence="14" id="KW-1185">Reference proteome</keyword>
<dbReference type="InterPro" id="IPR019575">
    <property type="entry name" value="Nuop51_4Fe4S-bd"/>
</dbReference>
<dbReference type="RefSeq" id="WP_147066798.1">
    <property type="nucleotide sequence ID" value="NZ_BAAARO010000001.1"/>
</dbReference>
<dbReference type="AlphaFoldDB" id="A0A512D2F9"/>
<evidence type="ECO:0000256" key="1">
    <source>
        <dbReference type="ARBA" id="ARBA00001917"/>
    </source>
</evidence>
<dbReference type="Pfam" id="PF10589">
    <property type="entry name" value="NADH_4Fe-4S"/>
    <property type="match status" value="1"/>
</dbReference>
<dbReference type="InterPro" id="IPR011538">
    <property type="entry name" value="Nuo51_FMN-bd"/>
</dbReference>
<evidence type="ECO:0000256" key="7">
    <source>
        <dbReference type="ARBA" id="ARBA00022723"/>
    </source>
</evidence>
<evidence type="ECO:0000256" key="8">
    <source>
        <dbReference type="ARBA" id="ARBA00023004"/>
    </source>
</evidence>
<dbReference type="EMBL" id="BJYX01000012">
    <property type="protein sequence ID" value="GEO30651.1"/>
    <property type="molecule type" value="Genomic_DNA"/>
</dbReference>
<proteinExistence type="inferred from homology"/>
<evidence type="ECO:0000259" key="11">
    <source>
        <dbReference type="Pfam" id="PF01512"/>
    </source>
</evidence>
<dbReference type="InterPro" id="IPR037225">
    <property type="entry name" value="Nuo51_FMN-bd_sf"/>
</dbReference>
<dbReference type="PANTHER" id="PTHR11780:SF10">
    <property type="entry name" value="NADH DEHYDROGENASE [UBIQUINONE] FLAVOPROTEIN 1, MITOCHONDRIAL"/>
    <property type="match status" value="1"/>
</dbReference>
<comment type="cofactor">
    <cofactor evidence="1">
        <name>FMN</name>
        <dbReference type="ChEBI" id="CHEBI:58210"/>
    </cofactor>
</comment>
<keyword evidence="6" id="KW-0288">FMN</keyword>
<comment type="caution">
    <text evidence="13">The sequence shown here is derived from an EMBL/GenBank/DDBJ whole genome shotgun (WGS) entry which is preliminary data.</text>
</comment>
<keyword evidence="7" id="KW-0479">Metal-binding</keyword>
<evidence type="ECO:0000256" key="10">
    <source>
        <dbReference type="SAM" id="MobiDB-lite"/>
    </source>
</evidence>
<accession>A0A512D2F9</accession>
<sequence length="462" mass="48123">MTIVSLLAEAGLTGRGGAAFSTATKVAAAHAHDAELVVNACDGELGAAKDGWVVANRLGELVDGATEIADGARVTYAAHRGSETAHLLRAAGLRLLAVPPRYVSSEESAIISLAQGGLARPMTKRQPFVRGGRDSEGRRISPMVVLNAETVWRASQISRHGAAWFRSYGTPDQPGPRLVSVSTPSARGVVAETAAGAPVDALLDLAGGRPDTSPALLVGGLGGTFVRTADVDGLHWSDADLARVGARTGPGVLEVLDPTDCPLGFVDRCLTWAAGESAGQCGPCMFGLPALSADWRALASGRDDTAYARVRSRVGLLPGRGACRFPDGVAGFAWSALHVFAEHLEQHRAGRCDAADLRTTERRTMSTPTDRTSGAGGVGGAGRTRRPADDTGRRLGLVHEPRVAVDRVACTGHGVCAQLLAGVTLDEWGYPVVGDDRVVGEDGRELADTAVRLCPARALYLR</sequence>
<comment type="similarity">
    <text evidence="3">Belongs to the complex I 51 kDa subunit family.</text>
</comment>
<gene>
    <name evidence="13" type="ORF">TAE01_24610</name>
</gene>
<dbReference type="SUPFAM" id="SSF142019">
    <property type="entry name" value="Nqo1 FMN-binding domain-like"/>
    <property type="match status" value="1"/>
</dbReference>
<dbReference type="GO" id="GO:0051539">
    <property type="term" value="F:4 iron, 4 sulfur cluster binding"/>
    <property type="evidence" value="ECO:0007669"/>
    <property type="project" value="UniProtKB-KW"/>
</dbReference>
<dbReference type="OrthoDB" id="9805533at2"/>
<dbReference type="SUPFAM" id="SSF140490">
    <property type="entry name" value="Nqo1C-terminal domain-like"/>
    <property type="match status" value="1"/>
</dbReference>
<evidence type="ECO:0000256" key="2">
    <source>
        <dbReference type="ARBA" id="ARBA00001966"/>
    </source>
</evidence>
<dbReference type="InterPro" id="IPR050837">
    <property type="entry name" value="ComplexI_51kDa_subunit"/>
</dbReference>